<sequence length="128" mass="14220">MSEVLSQMNEHRSVRVFKPDPVADALIEEILEGARKAPTSHHLQPYSVIRVKGPAKRRRLAELAGGQQYVAPASVFLIDYYKHHMLANRYETPLHLQEIDNLLVGALDTGIIAENALLAAQSKGLGRK</sequence>
<evidence type="ECO:0000259" key="5">
    <source>
        <dbReference type="Pfam" id="PF00881"/>
    </source>
</evidence>
<dbReference type="InterPro" id="IPR016446">
    <property type="entry name" value="Flavin_OxRdtase_Frp"/>
</dbReference>
<dbReference type="Pfam" id="PF00881">
    <property type="entry name" value="Nitroreductase"/>
    <property type="match status" value="1"/>
</dbReference>
<dbReference type="GO" id="GO:0016491">
    <property type="term" value="F:oxidoreductase activity"/>
    <property type="evidence" value="ECO:0007669"/>
    <property type="project" value="UniProtKB-KW"/>
</dbReference>
<reference evidence="6 7" key="1">
    <citation type="submission" date="2015-08" db="EMBL/GenBank/DDBJ databases">
        <title>The complete genome sequence of Bacillus beveridgei MLTeJB.</title>
        <authorList>
            <person name="Hanson T.E."/>
            <person name="Mesa C."/>
            <person name="Basesman S.M."/>
            <person name="Oremland R.S."/>
        </authorList>
    </citation>
    <scope>NUCLEOTIDE SEQUENCE [LARGE SCALE GENOMIC DNA]</scope>
    <source>
        <strain evidence="6 7">MLTeJB</strain>
    </source>
</reference>
<dbReference type="SUPFAM" id="SSF55469">
    <property type="entry name" value="FMN-dependent nitroreductase-like"/>
    <property type="match status" value="1"/>
</dbReference>
<evidence type="ECO:0000256" key="4">
    <source>
        <dbReference type="ARBA" id="ARBA00023002"/>
    </source>
</evidence>
<dbReference type="Proteomes" id="UP000094463">
    <property type="component" value="Chromosome"/>
</dbReference>
<keyword evidence="7" id="KW-1185">Reference proteome</keyword>
<dbReference type="PANTHER" id="PTHR43425">
    <property type="entry name" value="OXYGEN-INSENSITIVE NADPH NITROREDUCTASE"/>
    <property type="match status" value="1"/>
</dbReference>
<evidence type="ECO:0000256" key="2">
    <source>
        <dbReference type="ARBA" id="ARBA00022630"/>
    </source>
</evidence>
<gene>
    <name evidence="6" type="primary">nfrA-1</name>
    <name evidence="6" type="ORF">BBEV_0233</name>
</gene>
<evidence type="ECO:0000313" key="7">
    <source>
        <dbReference type="Proteomes" id="UP000094463"/>
    </source>
</evidence>
<dbReference type="RefSeq" id="WP_069363783.1">
    <property type="nucleotide sequence ID" value="NZ_CP012502.1"/>
</dbReference>
<proteinExistence type="inferred from homology"/>
<accession>A0A1D7QRJ7</accession>
<evidence type="ECO:0000313" key="6">
    <source>
        <dbReference type="EMBL" id="AOM81628.1"/>
    </source>
</evidence>
<keyword evidence="4 6" id="KW-0560">Oxidoreductase</keyword>
<evidence type="ECO:0000256" key="1">
    <source>
        <dbReference type="ARBA" id="ARBA00008366"/>
    </source>
</evidence>
<dbReference type="Gene3D" id="3.40.109.10">
    <property type="entry name" value="NADH Oxidase"/>
    <property type="match status" value="1"/>
</dbReference>
<organism evidence="6 7">
    <name type="scientific">Salisediminibacterium beveridgei</name>
    <dbReference type="NCBI Taxonomy" id="632773"/>
    <lineage>
        <taxon>Bacteria</taxon>
        <taxon>Bacillati</taxon>
        <taxon>Bacillota</taxon>
        <taxon>Bacilli</taxon>
        <taxon>Bacillales</taxon>
        <taxon>Bacillaceae</taxon>
        <taxon>Salisediminibacterium</taxon>
    </lineage>
</organism>
<dbReference type="EC" id="1.-.-.-" evidence="6"/>
<evidence type="ECO:0000256" key="3">
    <source>
        <dbReference type="ARBA" id="ARBA00022643"/>
    </source>
</evidence>
<keyword evidence="2" id="KW-0285">Flavoprotein</keyword>
<dbReference type="KEGG" id="bbev:BBEV_0233"/>
<name>A0A1D7QRJ7_9BACI</name>
<dbReference type="InterPro" id="IPR029479">
    <property type="entry name" value="Nitroreductase"/>
</dbReference>
<comment type="similarity">
    <text evidence="1">Belongs to the flavin oxidoreductase frp family.</text>
</comment>
<dbReference type="EMBL" id="CP012502">
    <property type="protein sequence ID" value="AOM81628.1"/>
    <property type="molecule type" value="Genomic_DNA"/>
</dbReference>
<keyword evidence="3" id="KW-0288">FMN</keyword>
<dbReference type="STRING" id="632773.BBEV_0233"/>
<dbReference type="InterPro" id="IPR000415">
    <property type="entry name" value="Nitroreductase-like"/>
</dbReference>
<dbReference type="AlphaFoldDB" id="A0A1D7QRJ7"/>
<protein>
    <submittedName>
        <fullName evidence="6">NADPH-dependent oxidoreductase</fullName>
        <ecNumber evidence="6">1.-.-.-</ecNumber>
    </submittedName>
</protein>
<feature type="domain" description="Nitroreductase" evidence="5">
    <location>
        <begin position="10"/>
        <end position="126"/>
    </location>
</feature>
<dbReference type="PANTHER" id="PTHR43425:SF2">
    <property type="entry name" value="OXYGEN-INSENSITIVE NADPH NITROREDUCTASE"/>
    <property type="match status" value="1"/>
</dbReference>
<dbReference type="OrthoDB" id="9775805at2"/>